<dbReference type="GO" id="GO:0005829">
    <property type="term" value="C:cytosol"/>
    <property type="evidence" value="ECO:0007669"/>
    <property type="project" value="InterPro"/>
</dbReference>
<dbReference type="EC" id="1.5.1.54" evidence="12"/>
<evidence type="ECO:0000256" key="7">
    <source>
        <dbReference type="ARBA" id="ARBA00023002"/>
    </source>
</evidence>
<dbReference type="RefSeq" id="WP_171324466.1">
    <property type="nucleotide sequence ID" value="NZ_JABFBC010000001.1"/>
</dbReference>
<evidence type="ECO:0000256" key="11">
    <source>
        <dbReference type="ARBA" id="ARBA00048628"/>
    </source>
</evidence>
<keyword evidence="9" id="KW-0486">Methionine biosynthesis</keyword>
<dbReference type="SUPFAM" id="SSF51730">
    <property type="entry name" value="FAD-linked oxidoreductase"/>
    <property type="match status" value="1"/>
</dbReference>
<evidence type="ECO:0000256" key="2">
    <source>
        <dbReference type="ARBA" id="ARBA00004777"/>
    </source>
</evidence>
<evidence type="ECO:0000256" key="1">
    <source>
        <dbReference type="ARBA" id="ARBA00001974"/>
    </source>
</evidence>
<dbReference type="NCBIfam" id="TIGR00676">
    <property type="entry name" value="fadh2"/>
    <property type="match status" value="1"/>
</dbReference>
<evidence type="ECO:0000313" key="14">
    <source>
        <dbReference type="Proteomes" id="UP000572377"/>
    </source>
</evidence>
<comment type="caution">
    <text evidence="13">The sequence shown here is derived from an EMBL/GenBank/DDBJ whole genome shotgun (WGS) entry which is preliminary data.</text>
</comment>
<evidence type="ECO:0000256" key="9">
    <source>
        <dbReference type="ARBA" id="ARBA00023167"/>
    </source>
</evidence>
<dbReference type="GO" id="GO:0009086">
    <property type="term" value="P:methionine biosynthetic process"/>
    <property type="evidence" value="ECO:0007669"/>
    <property type="project" value="UniProtKB-KW"/>
</dbReference>
<accession>A0A849L2X1</accession>
<dbReference type="GO" id="GO:0106312">
    <property type="term" value="F:methylenetetrahydrofolate reductase (NADH) activity"/>
    <property type="evidence" value="ECO:0007669"/>
    <property type="project" value="UniProtKB-EC"/>
</dbReference>
<dbReference type="Proteomes" id="UP000572377">
    <property type="component" value="Unassembled WGS sequence"/>
</dbReference>
<keyword evidence="8" id="KW-0520">NAD</keyword>
<sequence>MTSTRTKGTPPKTLSFEFFPPQSPEAEAQLWRSVERLAPLSPSFVSVTYGAGGTTRERTKVAIRTIQERAHLSVAGHLTCVGASRAETMEVAHAYRAMGVTRIVALRGDPPKGETKFVPHPEGFTHAAELVEALAADGFDVTVGAYPETHPEAASPEADIDNLKRKLDAGADRAITQFFFEADCFLRFRDRCVAAGIDAPIIPGILPIENFQRMSRFASACGTSVPDWMERGFADAAGDDAAETTLATTIATDLCGRMLEEGVDHLHFYTLNKPDLTFNIARALGFEPVTPNLAAGNGVA</sequence>
<dbReference type="InterPro" id="IPR029041">
    <property type="entry name" value="FAD-linked_oxidoreductase-like"/>
</dbReference>
<proteinExistence type="inferred from homology"/>
<dbReference type="PANTHER" id="PTHR45754">
    <property type="entry name" value="METHYLENETETRAHYDROFOLATE REDUCTASE"/>
    <property type="match status" value="1"/>
</dbReference>
<evidence type="ECO:0000256" key="8">
    <source>
        <dbReference type="ARBA" id="ARBA00023027"/>
    </source>
</evidence>
<comment type="catalytic activity">
    <reaction evidence="11">
        <text>(6S)-5-methyl-5,6,7,8-tetrahydrofolate + NAD(+) = (6R)-5,10-methylene-5,6,7,8-tetrahydrofolate + NADH + H(+)</text>
        <dbReference type="Rhea" id="RHEA:19821"/>
        <dbReference type="ChEBI" id="CHEBI:15378"/>
        <dbReference type="ChEBI" id="CHEBI:15636"/>
        <dbReference type="ChEBI" id="CHEBI:18608"/>
        <dbReference type="ChEBI" id="CHEBI:57540"/>
        <dbReference type="ChEBI" id="CHEBI:57945"/>
        <dbReference type="EC" id="1.5.1.54"/>
    </reaction>
    <physiologicalReaction direction="right-to-left" evidence="11">
        <dbReference type="Rhea" id="RHEA:19823"/>
    </physiologicalReaction>
</comment>
<evidence type="ECO:0000313" key="13">
    <source>
        <dbReference type="EMBL" id="NNU80580.1"/>
    </source>
</evidence>
<evidence type="ECO:0000256" key="3">
    <source>
        <dbReference type="ARBA" id="ARBA00006743"/>
    </source>
</evidence>
<comment type="cofactor">
    <cofactor evidence="1 12">
        <name>FAD</name>
        <dbReference type="ChEBI" id="CHEBI:57692"/>
    </cofactor>
</comment>
<name>A0A849L2X1_9RHOB</name>
<organism evidence="13 14">
    <name type="scientific">Halovulum dunhuangense</name>
    <dbReference type="NCBI Taxonomy" id="1505036"/>
    <lineage>
        <taxon>Bacteria</taxon>
        <taxon>Pseudomonadati</taxon>
        <taxon>Pseudomonadota</taxon>
        <taxon>Alphaproteobacteria</taxon>
        <taxon>Rhodobacterales</taxon>
        <taxon>Paracoccaceae</taxon>
        <taxon>Halovulum</taxon>
    </lineage>
</organism>
<evidence type="ECO:0000256" key="5">
    <source>
        <dbReference type="ARBA" id="ARBA00022630"/>
    </source>
</evidence>
<comment type="pathway">
    <text evidence="2 12">One-carbon metabolism; tetrahydrofolate interconversion.</text>
</comment>
<keyword evidence="5 12" id="KW-0285">Flavoprotein</keyword>
<dbReference type="PANTHER" id="PTHR45754:SF3">
    <property type="entry name" value="METHYLENETETRAHYDROFOLATE REDUCTASE (NADPH)"/>
    <property type="match status" value="1"/>
</dbReference>
<dbReference type="CDD" id="cd00537">
    <property type="entry name" value="MTHFR"/>
    <property type="match status" value="1"/>
</dbReference>
<dbReference type="UniPathway" id="UPA00193"/>
<dbReference type="AlphaFoldDB" id="A0A849L2X1"/>
<evidence type="ECO:0000256" key="12">
    <source>
        <dbReference type="RuleBase" id="RU003862"/>
    </source>
</evidence>
<dbReference type="InterPro" id="IPR004620">
    <property type="entry name" value="MTHF_reductase_bac"/>
</dbReference>
<comment type="similarity">
    <text evidence="3 12">Belongs to the methylenetetrahydrofolate reductase family.</text>
</comment>
<dbReference type="InterPro" id="IPR003171">
    <property type="entry name" value="Mehydrof_redctse-like"/>
</dbReference>
<dbReference type="GO" id="GO:0071949">
    <property type="term" value="F:FAD binding"/>
    <property type="evidence" value="ECO:0007669"/>
    <property type="project" value="TreeGrafter"/>
</dbReference>
<keyword evidence="6 12" id="KW-0274">FAD</keyword>
<keyword evidence="14" id="KW-1185">Reference proteome</keyword>
<evidence type="ECO:0000256" key="10">
    <source>
        <dbReference type="ARBA" id="ARBA00034478"/>
    </source>
</evidence>
<evidence type="ECO:0000256" key="4">
    <source>
        <dbReference type="ARBA" id="ARBA00022605"/>
    </source>
</evidence>
<dbReference type="EMBL" id="JABFBC010000001">
    <property type="protein sequence ID" value="NNU80580.1"/>
    <property type="molecule type" value="Genomic_DNA"/>
</dbReference>
<dbReference type="Gene3D" id="3.20.20.220">
    <property type="match status" value="1"/>
</dbReference>
<reference evidence="13 14" key="1">
    <citation type="submission" date="2020-05" db="EMBL/GenBank/DDBJ databases">
        <title>Gimesia benthica sp. nov., a novel planctomycete isolated from a deep-sea water sample of the Northwest Indian Ocean.</title>
        <authorList>
            <person name="Wang J."/>
            <person name="Ruan C."/>
            <person name="Song L."/>
            <person name="Zhu Y."/>
            <person name="Li A."/>
            <person name="Zheng X."/>
            <person name="Wang L."/>
            <person name="Lu Z."/>
            <person name="Huang Y."/>
            <person name="Du W."/>
            <person name="Zhou Y."/>
            <person name="Huang L."/>
            <person name="Dai X."/>
        </authorList>
    </citation>
    <scope>NUCLEOTIDE SEQUENCE [LARGE SCALE GENOMIC DNA]</scope>
    <source>
        <strain evidence="13 14">YYQ-30</strain>
    </source>
</reference>
<comment type="pathway">
    <text evidence="10">Amino-acid biosynthesis; L-methionine biosynthesis via de novo pathway.</text>
</comment>
<gene>
    <name evidence="13" type="primary">metF</name>
    <name evidence="13" type="ORF">HMH01_09045</name>
</gene>
<protein>
    <recommendedName>
        <fullName evidence="12">Methylenetetrahydrofolate reductase</fullName>
        <ecNumber evidence="12">1.5.1.54</ecNumber>
    </recommendedName>
</protein>
<evidence type="ECO:0000256" key="6">
    <source>
        <dbReference type="ARBA" id="ARBA00022827"/>
    </source>
</evidence>
<keyword evidence="7 12" id="KW-0560">Oxidoreductase</keyword>
<keyword evidence="4" id="KW-0028">Amino-acid biosynthesis</keyword>
<dbReference type="Pfam" id="PF02219">
    <property type="entry name" value="MTHFR"/>
    <property type="match status" value="1"/>
</dbReference>
<dbReference type="GO" id="GO:0035999">
    <property type="term" value="P:tetrahydrofolate interconversion"/>
    <property type="evidence" value="ECO:0007669"/>
    <property type="project" value="UniProtKB-UniPathway"/>
</dbReference>